<evidence type="ECO:0000313" key="3">
    <source>
        <dbReference type="Proteomes" id="UP000198949"/>
    </source>
</evidence>
<proteinExistence type="predicted"/>
<dbReference type="OrthoDB" id="4310309at2"/>
<keyword evidence="1" id="KW-0732">Signal</keyword>
<gene>
    <name evidence="2" type="ORF">SAMN05216270_10778</name>
</gene>
<sequence>MQTRVNRRFKARKAIAATAAVGAVAAATVVSVQFASADESDTAVQQACAFETLPIPEGYQSTRVTGMSNDGTVIAYLAESPDADGPAPQQLLYADGDVTEVPMLNDYATLEDVNAKGVGVGWTFMSGYVPYVWRDGELTELPTEEGGSAHAINAKGDIVGSRESGGTFIPVLWPADGTGPVDLPLPEGNELGSATDIGNDGTIVGHVKVEGDNSGKSKPYVWHVDGTGDYLAMPEGVDLADASAEVTDIKGDWASGWLSAPGVGYGGVRWNLAEGTAEMTDLGDWVAVSGKGTVASHLRDSPIAAYQSGETIVELPGLIDPADNTSRDNVVAISADGSLLAGDVFIGEYDADEQPLTNAVTWTCG</sequence>
<evidence type="ECO:0008006" key="4">
    <source>
        <dbReference type="Google" id="ProtNLM"/>
    </source>
</evidence>
<protein>
    <recommendedName>
        <fullName evidence="4">Extracellular repeat, HAF family</fullName>
    </recommendedName>
</protein>
<dbReference type="RefSeq" id="WP_143014874.1">
    <property type="nucleotide sequence ID" value="NZ_FNAD01000007.1"/>
</dbReference>
<reference evidence="3" key="1">
    <citation type="submission" date="2016-10" db="EMBL/GenBank/DDBJ databases">
        <authorList>
            <person name="Varghese N."/>
            <person name="Submissions S."/>
        </authorList>
    </citation>
    <scope>NUCLEOTIDE SEQUENCE [LARGE SCALE GENOMIC DNA]</scope>
    <source>
        <strain evidence="3">CGMCC 4.3516</strain>
    </source>
</reference>
<feature type="signal peptide" evidence="1">
    <location>
        <begin position="1"/>
        <end position="37"/>
    </location>
</feature>
<feature type="chain" id="PRO_5011666462" description="Extracellular repeat, HAF family" evidence="1">
    <location>
        <begin position="38"/>
        <end position="365"/>
    </location>
</feature>
<evidence type="ECO:0000256" key="1">
    <source>
        <dbReference type="SAM" id="SignalP"/>
    </source>
</evidence>
<organism evidence="2 3">
    <name type="scientific">Glycomyces harbinensis</name>
    <dbReference type="NCBI Taxonomy" id="58114"/>
    <lineage>
        <taxon>Bacteria</taxon>
        <taxon>Bacillati</taxon>
        <taxon>Actinomycetota</taxon>
        <taxon>Actinomycetes</taxon>
        <taxon>Glycomycetales</taxon>
        <taxon>Glycomycetaceae</taxon>
        <taxon>Glycomyces</taxon>
    </lineage>
</organism>
<name>A0A1G6XDV7_9ACTN</name>
<accession>A0A1G6XDV7</accession>
<dbReference type="Proteomes" id="UP000198949">
    <property type="component" value="Unassembled WGS sequence"/>
</dbReference>
<keyword evidence="3" id="KW-1185">Reference proteome</keyword>
<dbReference type="EMBL" id="FNAD01000007">
    <property type="protein sequence ID" value="SDD75426.1"/>
    <property type="molecule type" value="Genomic_DNA"/>
</dbReference>
<dbReference type="AlphaFoldDB" id="A0A1G6XDV7"/>
<evidence type="ECO:0000313" key="2">
    <source>
        <dbReference type="EMBL" id="SDD75426.1"/>
    </source>
</evidence>